<dbReference type="EMBL" id="OZ037954">
    <property type="protein sequence ID" value="CAL1699079.1"/>
    <property type="molecule type" value="Genomic_DNA"/>
</dbReference>
<evidence type="ECO:0000256" key="2">
    <source>
        <dbReference type="SAM" id="Phobius"/>
    </source>
</evidence>
<keyword evidence="4" id="KW-1185">Reference proteome</keyword>
<evidence type="ECO:0000313" key="4">
    <source>
        <dbReference type="Proteomes" id="UP001497453"/>
    </source>
</evidence>
<gene>
    <name evidence="3" type="ORF">GFSPODELE1_LOCUS2490</name>
</gene>
<keyword evidence="2" id="KW-1133">Transmembrane helix</keyword>
<feature type="region of interest" description="Disordered" evidence="1">
    <location>
        <begin position="1"/>
        <end position="32"/>
    </location>
</feature>
<reference evidence="4" key="1">
    <citation type="submission" date="2024-04" db="EMBL/GenBank/DDBJ databases">
        <authorList>
            <person name="Shaw F."/>
            <person name="Minotto A."/>
        </authorList>
    </citation>
    <scope>NUCLEOTIDE SEQUENCE [LARGE SCALE GENOMIC DNA]</scope>
</reference>
<feature type="region of interest" description="Disordered" evidence="1">
    <location>
        <begin position="126"/>
        <end position="146"/>
    </location>
</feature>
<name>A0ABP1CW66_9APHY</name>
<accession>A0ABP1CW66</accession>
<proteinExistence type="predicted"/>
<keyword evidence="2" id="KW-0812">Transmembrane</keyword>
<dbReference type="Proteomes" id="UP001497453">
    <property type="component" value="Chromosome 11"/>
</dbReference>
<evidence type="ECO:0000256" key="1">
    <source>
        <dbReference type="SAM" id="MobiDB-lite"/>
    </source>
</evidence>
<sequence length="233" mass="25690">MPMVEISSTGTSAQPTSSAPLSEGSTGTPANIFSTTGGPPLILVFLAAGLLIGALVALLVLRRVYPQGRRQGIVTRVATNRRRRRRIGEKPVLWDFYLQEDDEEELSEKGFTKWMQVLPISAKFIPNETSRHNSPPTSPRLPSSRPSFVQKYFRRSDLSTSKTQEPPFSDSSEQLIDGKLEVAVTIAMPRPPPLPSSSTHGEAELDYCLGLVHVPWKETLSAHHFSEKVQVAD</sequence>
<organism evidence="3 4">
    <name type="scientific">Somion occarium</name>
    <dbReference type="NCBI Taxonomy" id="3059160"/>
    <lineage>
        <taxon>Eukaryota</taxon>
        <taxon>Fungi</taxon>
        <taxon>Dikarya</taxon>
        <taxon>Basidiomycota</taxon>
        <taxon>Agaricomycotina</taxon>
        <taxon>Agaricomycetes</taxon>
        <taxon>Polyporales</taxon>
        <taxon>Cerrenaceae</taxon>
        <taxon>Somion</taxon>
    </lineage>
</organism>
<protein>
    <submittedName>
        <fullName evidence="3">Uncharacterized protein</fullName>
    </submittedName>
</protein>
<keyword evidence="2" id="KW-0472">Membrane</keyword>
<feature type="transmembrane region" description="Helical" evidence="2">
    <location>
        <begin position="41"/>
        <end position="61"/>
    </location>
</feature>
<evidence type="ECO:0000313" key="3">
    <source>
        <dbReference type="EMBL" id="CAL1699079.1"/>
    </source>
</evidence>